<dbReference type="Pfam" id="PF00642">
    <property type="entry name" value="zf-CCCH"/>
    <property type="match status" value="1"/>
</dbReference>
<dbReference type="PROSITE" id="PS50103">
    <property type="entry name" value="ZF_C3H1"/>
    <property type="match status" value="1"/>
</dbReference>
<name>A0A6A2Y7C7_HIBSY</name>
<keyword evidence="1 5" id="KW-0479">Metal-binding</keyword>
<dbReference type="FunFam" id="4.10.1000.10:FF:000001">
    <property type="entry name" value="zinc finger CCCH domain-containing protein 15-like"/>
    <property type="match status" value="1"/>
</dbReference>
<proteinExistence type="predicted"/>
<dbReference type="InterPro" id="IPR045877">
    <property type="entry name" value="ZFP36-like"/>
</dbReference>
<feature type="domain" description="C3H1-type" evidence="7">
    <location>
        <begin position="178"/>
        <end position="206"/>
    </location>
</feature>
<dbReference type="InterPro" id="IPR036855">
    <property type="entry name" value="Znf_CCCH_sf"/>
</dbReference>
<dbReference type="SMART" id="SM00356">
    <property type="entry name" value="ZnF_C3H1"/>
    <property type="match status" value="1"/>
</dbReference>
<keyword evidence="4 5" id="KW-0862">Zinc</keyword>
<dbReference type="Proteomes" id="UP000436088">
    <property type="component" value="Unassembled WGS sequence"/>
</dbReference>
<feature type="zinc finger region" description="C3H1-type" evidence="5">
    <location>
        <begin position="178"/>
        <end position="206"/>
    </location>
</feature>
<dbReference type="Gene3D" id="4.10.1000.10">
    <property type="entry name" value="Zinc finger, CCCH-type"/>
    <property type="match status" value="1"/>
</dbReference>
<sequence length="273" mass="29751">MSYPESSSSFMRLPQSTFAGTEAIGIWPESDPHSEAEPQQQQPPFKRPRLSEDGQSSVVQCLPANSWAPLNPPVNKGANKIFFKTVCVRNLDWGLVGMLKVATLLLALRVFASLLLIGKNLNDMGRFRKSSGISVGTTGPPAAHGTPSDQQGTSASRPGNSTGSDAFRGNMKPAYPGYWKTKLCTKWEITGHCPFGEKCHFAHGQSELKSIGVRFDGDFRNAGPGLTIIGSIATKMHNLPAYDPPKVTIDAPPSNEEKQAKKCLLKWKEQRNQ</sequence>
<dbReference type="GO" id="GO:0008270">
    <property type="term" value="F:zinc ion binding"/>
    <property type="evidence" value="ECO:0007669"/>
    <property type="project" value="UniProtKB-KW"/>
</dbReference>
<protein>
    <submittedName>
        <fullName evidence="8">Nudix hydrolase isoform 1</fullName>
    </submittedName>
</protein>
<organism evidence="8 9">
    <name type="scientific">Hibiscus syriacus</name>
    <name type="common">Rose of Sharon</name>
    <dbReference type="NCBI Taxonomy" id="106335"/>
    <lineage>
        <taxon>Eukaryota</taxon>
        <taxon>Viridiplantae</taxon>
        <taxon>Streptophyta</taxon>
        <taxon>Embryophyta</taxon>
        <taxon>Tracheophyta</taxon>
        <taxon>Spermatophyta</taxon>
        <taxon>Magnoliopsida</taxon>
        <taxon>eudicotyledons</taxon>
        <taxon>Gunneridae</taxon>
        <taxon>Pentapetalae</taxon>
        <taxon>rosids</taxon>
        <taxon>malvids</taxon>
        <taxon>Malvales</taxon>
        <taxon>Malvaceae</taxon>
        <taxon>Malvoideae</taxon>
        <taxon>Hibiscus</taxon>
    </lineage>
</organism>
<keyword evidence="9" id="KW-1185">Reference proteome</keyword>
<reference evidence="8" key="1">
    <citation type="submission" date="2019-09" db="EMBL/GenBank/DDBJ databases">
        <title>Draft genome information of white flower Hibiscus syriacus.</title>
        <authorList>
            <person name="Kim Y.-M."/>
        </authorList>
    </citation>
    <scope>NUCLEOTIDE SEQUENCE [LARGE SCALE GENOMIC DNA]</scope>
    <source>
        <strain evidence="8">YM2019G1</strain>
    </source>
</reference>
<evidence type="ECO:0000256" key="1">
    <source>
        <dbReference type="ARBA" id="ARBA00022723"/>
    </source>
</evidence>
<dbReference type="GO" id="GO:0003729">
    <property type="term" value="F:mRNA binding"/>
    <property type="evidence" value="ECO:0007669"/>
    <property type="project" value="InterPro"/>
</dbReference>
<gene>
    <name evidence="8" type="ORF">F3Y22_tig00112253pilonHSYRG00016</name>
</gene>
<feature type="compositionally biased region" description="Polar residues" evidence="6">
    <location>
        <begin position="147"/>
        <end position="164"/>
    </location>
</feature>
<dbReference type="PANTHER" id="PTHR12547">
    <property type="entry name" value="CCCH ZINC FINGER/TIS11-RELATED"/>
    <property type="match status" value="1"/>
</dbReference>
<evidence type="ECO:0000256" key="2">
    <source>
        <dbReference type="ARBA" id="ARBA00022737"/>
    </source>
</evidence>
<dbReference type="SUPFAM" id="SSF90229">
    <property type="entry name" value="CCCH zinc finger"/>
    <property type="match status" value="1"/>
</dbReference>
<dbReference type="AlphaFoldDB" id="A0A6A2Y7C7"/>
<evidence type="ECO:0000256" key="4">
    <source>
        <dbReference type="ARBA" id="ARBA00022833"/>
    </source>
</evidence>
<keyword evidence="8" id="KW-0378">Hydrolase</keyword>
<evidence type="ECO:0000259" key="7">
    <source>
        <dbReference type="PROSITE" id="PS50103"/>
    </source>
</evidence>
<accession>A0A6A2Y7C7</accession>
<evidence type="ECO:0000313" key="8">
    <source>
        <dbReference type="EMBL" id="KAE8669149.1"/>
    </source>
</evidence>
<comment type="caution">
    <text evidence="8">The sequence shown here is derived from an EMBL/GenBank/DDBJ whole genome shotgun (WGS) entry which is preliminary data.</text>
</comment>
<dbReference type="PANTHER" id="PTHR12547:SF18">
    <property type="entry name" value="PROTEIN TIS11"/>
    <property type="match status" value="1"/>
</dbReference>
<feature type="region of interest" description="Disordered" evidence="6">
    <location>
        <begin position="24"/>
        <end position="53"/>
    </location>
</feature>
<keyword evidence="2" id="KW-0677">Repeat</keyword>
<dbReference type="EMBL" id="VEPZ02001532">
    <property type="protein sequence ID" value="KAE8669149.1"/>
    <property type="molecule type" value="Genomic_DNA"/>
</dbReference>
<evidence type="ECO:0000256" key="6">
    <source>
        <dbReference type="SAM" id="MobiDB-lite"/>
    </source>
</evidence>
<evidence type="ECO:0000256" key="3">
    <source>
        <dbReference type="ARBA" id="ARBA00022771"/>
    </source>
</evidence>
<keyword evidence="3 5" id="KW-0863">Zinc-finger</keyword>
<evidence type="ECO:0000313" key="9">
    <source>
        <dbReference type="Proteomes" id="UP000436088"/>
    </source>
</evidence>
<evidence type="ECO:0000256" key="5">
    <source>
        <dbReference type="PROSITE-ProRule" id="PRU00723"/>
    </source>
</evidence>
<dbReference type="InterPro" id="IPR000571">
    <property type="entry name" value="Znf_CCCH"/>
</dbReference>
<dbReference type="GO" id="GO:0016787">
    <property type="term" value="F:hydrolase activity"/>
    <property type="evidence" value="ECO:0007669"/>
    <property type="project" value="UniProtKB-KW"/>
</dbReference>
<feature type="region of interest" description="Disordered" evidence="6">
    <location>
        <begin position="132"/>
        <end position="168"/>
    </location>
</feature>